<reference evidence="2" key="1">
    <citation type="submission" date="2004-11" db="EMBL/GenBank/DDBJ databases">
        <title>The full-length cDNA sequences of Schistosoma japonicum genes.</title>
        <authorList>
            <person name="Han Z."/>
        </authorList>
    </citation>
    <scope>NUCLEOTIDE SEQUENCE</scope>
</reference>
<proteinExistence type="evidence at transcript level"/>
<protein>
    <submittedName>
        <fullName evidence="2">Uncharacterized protein</fullName>
    </submittedName>
</protein>
<reference evidence="2" key="2">
    <citation type="journal article" date="2006" name="PLoS Pathog.">
        <title>New perspectives on host-parasite interplay by comparative transcriptomic and proteomic analyses of Schistosoma japonicum.</title>
        <authorList>
            <person name="Liu F."/>
            <person name="Lu J."/>
            <person name="Hu W."/>
            <person name="Wang S.Y."/>
            <person name="Cui S.J."/>
            <person name="Chi M."/>
            <person name="Yan Q."/>
            <person name="Wang X.R."/>
            <person name="Song H.D."/>
            <person name="Xu X.N."/>
            <person name="Wang J.J."/>
            <person name="Zhang X.L."/>
            <person name="Zhang X."/>
            <person name="Wang Z.Q."/>
            <person name="Xue C.L."/>
            <person name="Brindley P.J."/>
            <person name="McManus D.P."/>
            <person name="Yang P.Y."/>
            <person name="Feng Z."/>
            <person name="Chen Z."/>
            <person name="Han Z.G."/>
        </authorList>
    </citation>
    <scope>NUCLEOTIDE SEQUENCE</scope>
</reference>
<accession>Q5DFU5</accession>
<feature type="transmembrane region" description="Helical" evidence="1">
    <location>
        <begin position="38"/>
        <end position="61"/>
    </location>
</feature>
<name>Q5DFU5_SCHJA</name>
<organism evidence="2">
    <name type="scientific">Schistosoma japonicum</name>
    <name type="common">Blood fluke</name>
    <dbReference type="NCBI Taxonomy" id="6182"/>
    <lineage>
        <taxon>Eukaryota</taxon>
        <taxon>Metazoa</taxon>
        <taxon>Spiralia</taxon>
        <taxon>Lophotrochozoa</taxon>
        <taxon>Platyhelminthes</taxon>
        <taxon>Trematoda</taxon>
        <taxon>Digenea</taxon>
        <taxon>Strigeidida</taxon>
        <taxon>Schistosomatoidea</taxon>
        <taxon>Schistosomatidae</taxon>
        <taxon>Schistosoma</taxon>
    </lineage>
</organism>
<dbReference type="AlphaFoldDB" id="Q5DFU5"/>
<keyword evidence="1" id="KW-1133">Transmembrane helix</keyword>
<dbReference type="EMBL" id="AY813579">
    <property type="protein sequence ID" value="AAW25311.1"/>
    <property type="molecule type" value="mRNA"/>
</dbReference>
<evidence type="ECO:0000256" key="1">
    <source>
        <dbReference type="SAM" id="Phobius"/>
    </source>
</evidence>
<feature type="transmembrane region" description="Helical" evidence="1">
    <location>
        <begin position="12"/>
        <end position="31"/>
    </location>
</feature>
<keyword evidence="1" id="KW-0472">Membrane</keyword>
<evidence type="ECO:0000313" key="2">
    <source>
        <dbReference type="EMBL" id="AAW25311.1"/>
    </source>
</evidence>
<keyword evidence="1" id="KW-0812">Transmembrane</keyword>
<sequence>MGNSPERNPPIHFISISQTISCILLLLNRCITSKVKTILVCLPCTSITILRLTITITITIIKVPNKQISKPYKLVGSRRLKVNNLVMHGQPNSQSPTNQLHFSFHYLLNYLCIPIRVSNINHFQYYIPSLALAFSPSQYQNPLNHKKNNIISKYAYIIHTHICAIYPTVYSSLNKNFFALKTKQPMRDM</sequence>